<gene>
    <name evidence="1" type="ORF">SCL_0534</name>
</gene>
<protein>
    <submittedName>
        <fullName evidence="1">Uncharacterized protein</fullName>
    </submittedName>
</protein>
<dbReference type="InParanoid" id="A0A1B4XDJ2"/>
<organism evidence="1 2">
    <name type="scientific">Sulfuricaulis limicola</name>
    <dbReference type="NCBI Taxonomy" id="1620215"/>
    <lineage>
        <taxon>Bacteria</taxon>
        <taxon>Pseudomonadati</taxon>
        <taxon>Pseudomonadota</taxon>
        <taxon>Gammaproteobacteria</taxon>
        <taxon>Acidiferrobacterales</taxon>
        <taxon>Acidiferrobacteraceae</taxon>
        <taxon>Sulfuricaulis</taxon>
    </lineage>
</organism>
<evidence type="ECO:0000313" key="2">
    <source>
        <dbReference type="Proteomes" id="UP000243180"/>
    </source>
</evidence>
<dbReference type="Proteomes" id="UP000243180">
    <property type="component" value="Chromosome"/>
</dbReference>
<evidence type="ECO:0000313" key="1">
    <source>
        <dbReference type="EMBL" id="BAV32856.1"/>
    </source>
</evidence>
<dbReference type="AlphaFoldDB" id="A0A1B4XDJ2"/>
<accession>A0A1B4XDJ2</accession>
<keyword evidence="2" id="KW-1185">Reference proteome</keyword>
<proteinExistence type="predicted"/>
<dbReference type="KEGG" id="slim:SCL_0534"/>
<sequence length="114" mass="12502">MHLPLWRDAYRPFSLFVAEPGQPRARLWHFFSWAAPSAAGAWVTKASCAVKPRQNPRKPPDFAYKPGSIADLSTGNPGSAKAGGGTNIAYIPKGKPLILPEWQLFTRQTGMPEV</sequence>
<name>A0A1B4XDJ2_9GAMM</name>
<reference evidence="1 2" key="1">
    <citation type="submission" date="2015-05" db="EMBL/GenBank/DDBJ databases">
        <title>Complete genome sequence of a sulfur-oxidizing gammaproteobacterium strain HA5.</title>
        <authorList>
            <person name="Miura A."/>
            <person name="Kojima H."/>
            <person name="Fukui M."/>
        </authorList>
    </citation>
    <scope>NUCLEOTIDE SEQUENCE [LARGE SCALE GENOMIC DNA]</scope>
    <source>
        <strain evidence="1 2">HA5</strain>
    </source>
</reference>
<dbReference type="EMBL" id="AP014879">
    <property type="protein sequence ID" value="BAV32856.1"/>
    <property type="molecule type" value="Genomic_DNA"/>
</dbReference>